<dbReference type="InterPro" id="IPR000719">
    <property type="entry name" value="Prot_kinase_dom"/>
</dbReference>
<evidence type="ECO:0000256" key="1">
    <source>
        <dbReference type="ARBA" id="ARBA00022679"/>
    </source>
</evidence>
<dbReference type="PROSITE" id="PS00108">
    <property type="entry name" value="PROTEIN_KINASE_ST"/>
    <property type="match status" value="1"/>
</dbReference>
<evidence type="ECO:0000256" key="3">
    <source>
        <dbReference type="ARBA" id="ARBA00022777"/>
    </source>
</evidence>
<dbReference type="GO" id="GO:0004674">
    <property type="term" value="F:protein serine/threonine kinase activity"/>
    <property type="evidence" value="ECO:0007669"/>
    <property type="project" value="UniProtKB-KW"/>
</dbReference>
<dbReference type="AlphaFoldDB" id="A0A9W4E2S1"/>
<keyword evidence="3 7" id="KW-0418">Kinase</keyword>
<evidence type="ECO:0000256" key="2">
    <source>
        <dbReference type="ARBA" id="ARBA00022741"/>
    </source>
</evidence>
<dbReference type="PANTHER" id="PTHR43289:SF34">
    <property type="entry name" value="SERINE_THREONINE-PROTEIN KINASE YBDM-RELATED"/>
    <property type="match status" value="1"/>
</dbReference>
<dbReference type="Proteomes" id="UP001152519">
    <property type="component" value="Unassembled WGS sequence"/>
</dbReference>
<dbReference type="PROSITE" id="PS50011">
    <property type="entry name" value="PROTEIN_KINASE_DOM"/>
    <property type="match status" value="1"/>
</dbReference>
<sequence length="435" mass="45623">MGQVFLATDAGGERAAVKVIRPEYARDPGFRRRFAREVAAARRVSGARTARVIGADTDAAEPWLATEYVPGLSLQDRVTQRGTLEPAAVLTLACGLAEGLAAIHTCRLAHRDVKPGNVILAADGPRIIDFGIAQAQGASTLTTAGVVVGTYAYMAPEQVHGEAAGPESDVFALGAVLTFAATGRSPFEAPSVLAIARRIADDEPRLDGVPGALRRLIEQCLRKAPNERPTAAEVLSRARSALAAAASAVSAPPKNASPAPAPPAKGPAYTPTVKALPPRTGRPGRGSARLKTWGVLAVLAVGALGGVLEYLDHRTTGPHTAALPKSYVGTWHGDPKNDPGADQVTVRIEAGHVGDRIGTLNAVLDHDTDPVYCAFTLKATSYVGDVVDFTTTSLSPSPATCASVTTLSLQLMPNQHQLLYSTNEQETWPYFVNKE</sequence>
<dbReference type="SUPFAM" id="SSF56112">
    <property type="entry name" value="Protein kinase-like (PK-like)"/>
    <property type="match status" value="1"/>
</dbReference>
<dbReference type="Pfam" id="PF00069">
    <property type="entry name" value="Pkinase"/>
    <property type="match status" value="1"/>
</dbReference>
<keyword evidence="1 7" id="KW-0808">Transferase</keyword>
<dbReference type="InterPro" id="IPR011009">
    <property type="entry name" value="Kinase-like_dom_sf"/>
</dbReference>
<feature type="domain" description="Protein kinase" evidence="6">
    <location>
        <begin position="1"/>
        <end position="242"/>
    </location>
</feature>
<feature type="compositionally biased region" description="Low complexity" evidence="5">
    <location>
        <begin position="247"/>
        <end position="258"/>
    </location>
</feature>
<keyword evidence="8" id="KW-1185">Reference proteome</keyword>
<feature type="region of interest" description="Disordered" evidence="5">
    <location>
        <begin position="247"/>
        <end position="287"/>
    </location>
</feature>
<proteinExistence type="predicted"/>
<evidence type="ECO:0000313" key="8">
    <source>
        <dbReference type="Proteomes" id="UP001152519"/>
    </source>
</evidence>
<evidence type="ECO:0000256" key="4">
    <source>
        <dbReference type="ARBA" id="ARBA00022840"/>
    </source>
</evidence>
<dbReference type="PANTHER" id="PTHR43289">
    <property type="entry name" value="MITOGEN-ACTIVATED PROTEIN KINASE KINASE KINASE 20-RELATED"/>
    <property type="match status" value="1"/>
</dbReference>
<keyword evidence="2" id="KW-0547">Nucleotide-binding</keyword>
<dbReference type="GO" id="GO:0005524">
    <property type="term" value="F:ATP binding"/>
    <property type="evidence" value="ECO:0007669"/>
    <property type="project" value="UniProtKB-KW"/>
</dbReference>
<dbReference type="EC" id="2.7.11.1" evidence="7"/>
<dbReference type="CDD" id="cd14014">
    <property type="entry name" value="STKc_PknB_like"/>
    <property type="match status" value="1"/>
</dbReference>
<dbReference type="Gene3D" id="1.10.510.10">
    <property type="entry name" value="Transferase(Phosphotransferase) domain 1"/>
    <property type="match status" value="1"/>
</dbReference>
<dbReference type="Gene3D" id="3.30.200.20">
    <property type="entry name" value="Phosphorylase Kinase, domain 1"/>
    <property type="match status" value="1"/>
</dbReference>
<keyword evidence="4" id="KW-0067">ATP-binding</keyword>
<comment type="caution">
    <text evidence="7">The sequence shown here is derived from an EMBL/GenBank/DDBJ whole genome shotgun (WGS) entry which is preliminary data.</text>
</comment>
<keyword evidence="7" id="KW-0723">Serine/threonine-protein kinase</keyword>
<gene>
    <name evidence="7" type="ORF">SCOCK_630020</name>
</gene>
<dbReference type="InterPro" id="IPR008271">
    <property type="entry name" value="Ser/Thr_kinase_AS"/>
</dbReference>
<evidence type="ECO:0000256" key="5">
    <source>
        <dbReference type="SAM" id="MobiDB-lite"/>
    </source>
</evidence>
<name>A0A9W4E2S1_9ACTN</name>
<evidence type="ECO:0000313" key="7">
    <source>
        <dbReference type="EMBL" id="CAG6398075.1"/>
    </source>
</evidence>
<reference evidence="7" key="1">
    <citation type="submission" date="2021-05" db="EMBL/GenBank/DDBJ databases">
        <authorList>
            <person name="Arsene-Ploetze F."/>
        </authorList>
    </citation>
    <scope>NUCLEOTIDE SEQUENCE</scope>
    <source>
        <strain evidence="7">DSM 42138</strain>
    </source>
</reference>
<accession>A0A9W4E2S1</accession>
<protein>
    <submittedName>
        <fullName evidence="7">Non-specific serine/threonine protein kinase</fullName>
        <ecNumber evidence="7">2.7.11.1</ecNumber>
    </submittedName>
</protein>
<dbReference type="SMART" id="SM00220">
    <property type="entry name" value="S_TKc"/>
    <property type="match status" value="1"/>
</dbReference>
<dbReference type="EMBL" id="CAJSLV010000096">
    <property type="protein sequence ID" value="CAG6398075.1"/>
    <property type="molecule type" value="Genomic_DNA"/>
</dbReference>
<evidence type="ECO:0000259" key="6">
    <source>
        <dbReference type="PROSITE" id="PS50011"/>
    </source>
</evidence>
<organism evidence="7 8">
    <name type="scientific">Actinacidiphila cocklensis</name>
    <dbReference type="NCBI Taxonomy" id="887465"/>
    <lineage>
        <taxon>Bacteria</taxon>
        <taxon>Bacillati</taxon>
        <taxon>Actinomycetota</taxon>
        <taxon>Actinomycetes</taxon>
        <taxon>Kitasatosporales</taxon>
        <taxon>Streptomycetaceae</taxon>
        <taxon>Actinacidiphila</taxon>
    </lineage>
</organism>